<dbReference type="InterPro" id="IPR050834">
    <property type="entry name" value="Glycosyltransf_2"/>
</dbReference>
<dbReference type="SUPFAM" id="SSF53448">
    <property type="entry name" value="Nucleotide-diphospho-sugar transferases"/>
    <property type="match status" value="1"/>
</dbReference>
<evidence type="ECO:0000313" key="2">
    <source>
        <dbReference type="EMBL" id="PJZ70261.1"/>
    </source>
</evidence>
<dbReference type="OrthoDB" id="3225550at2"/>
<dbReference type="Proteomes" id="UP000231962">
    <property type="component" value="Unassembled WGS sequence"/>
</dbReference>
<keyword evidence="4" id="KW-1185">Reference proteome</keyword>
<protein>
    <recommendedName>
        <fullName evidence="1">Glycosyltransferase 2-like domain-containing protein</fullName>
    </recommendedName>
</protein>
<accession>A0A2M9ZLG1</accession>
<dbReference type="InterPro" id="IPR029044">
    <property type="entry name" value="Nucleotide-diphossugar_trans"/>
</dbReference>
<dbReference type="EMBL" id="NPDZ01000007">
    <property type="protein sequence ID" value="PJZ72855.1"/>
    <property type="molecule type" value="Genomic_DNA"/>
</dbReference>
<dbReference type="Pfam" id="PF00535">
    <property type="entry name" value="Glycos_transf_2"/>
    <property type="match status" value="1"/>
</dbReference>
<dbReference type="InterPro" id="IPR001173">
    <property type="entry name" value="Glyco_trans_2-like"/>
</dbReference>
<name>A0A2M9ZLG1_9LEPT</name>
<dbReference type="PANTHER" id="PTHR43685:SF2">
    <property type="entry name" value="GLYCOSYLTRANSFERASE 2-LIKE DOMAIN-CONTAINING PROTEIN"/>
    <property type="match status" value="1"/>
</dbReference>
<dbReference type="PANTHER" id="PTHR43685">
    <property type="entry name" value="GLYCOSYLTRANSFERASE"/>
    <property type="match status" value="1"/>
</dbReference>
<feature type="domain" description="Glycosyltransferase 2-like" evidence="1">
    <location>
        <begin position="8"/>
        <end position="135"/>
    </location>
</feature>
<comment type="caution">
    <text evidence="3">The sequence shown here is derived from an EMBL/GenBank/DDBJ whole genome shotgun (WGS) entry which is preliminary data.</text>
</comment>
<evidence type="ECO:0000313" key="5">
    <source>
        <dbReference type="Proteomes" id="UP000231990"/>
    </source>
</evidence>
<evidence type="ECO:0000259" key="1">
    <source>
        <dbReference type="Pfam" id="PF00535"/>
    </source>
</evidence>
<evidence type="ECO:0000313" key="3">
    <source>
        <dbReference type="EMBL" id="PJZ72855.1"/>
    </source>
</evidence>
<proteinExistence type="predicted"/>
<sequence length="291" mass="32846">MMSIKITAVIVTRNRIELLKQCLHSVLNQTIQPNQVIVIDNDSTDGTREYLSSVSGIDFIKNENTGGAGGFRLGIDLALEAGADWIWCMDDDGRPALDALEKIRPYLSPEFSAVNSLVLPSEESQTSSFFLVKINPGEKPSFFKKTNRISEIRKVAEEKGFVYYGSLLNGTFINREVLSKSGNVDPRFFIWGDEVDFLWRLWKIAPIITVPDSLHFHPAPSTNSAPAWKLYYGLRNHIHINKKYFNFSFLRNILLILRYLSAFLKSKAPLKMYFKAIADGISGNIHAGVRP</sequence>
<gene>
    <name evidence="2" type="ORF">CH360_06565</name>
    <name evidence="3" type="ORF">CH373_12405</name>
</gene>
<evidence type="ECO:0000313" key="4">
    <source>
        <dbReference type="Proteomes" id="UP000231962"/>
    </source>
</evidence>
<dbReference type="EMBL" id="NPDY01000004">
    <property type="protein sequence ID" value="PJZ70261.1"/>
    <property type="molecule type" value="Genomic_DNA"/>
</dbReference>
<dbReference type="Proteomes" id="UP000231990">
    <property type="component" value="Unassembled WGS sequence"/>
</dbReference>
<dbReference type="AlphaFoldDB" id="A0A2M9ZLG1"/>
<dbReference type="Gene3D" id="3.90.550.10">
    <property type="entry name" value="Spore Coat Polysaccharide Biosynthesis Protein SpsA, Chain A"/>
    <property type="match status" value="1"/>
</dbReference>
<reference evidence="4 5" key="1">
    <citation type="submission" date="2017-07" db="EMBL/GenBank/DDBJ databases">
        <title>Leptospira spp. isolated from tropical soils.</title>
        <authorList>
            <person name="Thibeaux R."/>
            <person name="Iraola G."/>
            <person name="Ferres I."/>
            <person name="Bierque E."/>
            <person name="Girault D."/>
            <person name="Soupe-Gilbert M.-E."/>
            <person name="Picardeau M."/>
            <person name="Goarant C."/>
        </authorList>
    </citation>
    <scope>NUCLEOTIDE SEQUENCE [LARGE SCALE GENOMIC DNA]</scope>
    <source>
        <strain evidence="3 5">FH1-B-B1</strain>
        <strain evidence="2 4">FH1-B-C1</strain>
    </source>
</reference>
<organism evidence="3 5">
    <name type="scientific">Leptospira perolatii</name>
    <dbReference type="NCBI Taxonomy" id="2023191"/>
    <lineage>
        <taxon>Bacteria</taxon>
        <taxon>Pseudomonadati</taxon>
        <taxon>Spirochaetota</taxon>
        <taxon>Spirochaetia</taxon>
        <taxon>Leptospirales</taxon>
        <taxon>Leptospiraceae</taxon>
        <taxon>Leptospira</taxon>
    </lineage>
</organism>